<protein>
    <submittedName>
        <fullName evidence="1">Uncharacterized protein</fullName>
    </submittedName>
</protein>
<name>A0A9X3IB22_9SPHI</name>
<keyword evidence="2" id="KW-1185">Reference proteome</keyword>
<proteinExistence type="predicted"/>
<sequence length="200" mass="23754">MLAASLKTNIMFKRLFQKHKSDGLSKIEYWKKWEILELFDELHKAENLLVDILDNKNDDELIKFKDEFIEELYEIQGDNVADFTRIWEWFTPTKEWELFCGKQGHKLGINIFRIVDRWKRNQDFITGTKVMLNDEFGVVLNKTSDNDMFGQIRWDTNKENDIEDWRGLFGSFLEKGGQIINQQHQFTFINDDGTTKKASS</sequence>
<evidence type="ECO:0000313" key="2">
    <source>
        <dbReference type="Proteomes" id="UP001142592"/>
    </source>
</evidence>
<dbReference type="Proteomes" id="UP001142592">
    <property type="component" value="Unassembled WGS sequence"/>
</dbReference>
<accession>A0A9X3IB22</accession>
<dbReference type="EMBL" id="JAPJUH010000005">
    <property type="protein sequence ID" value="MCX3266624.1"/>
    <property type="molecule type" value="Genomic_DNA"/>
</dbReference>
<organism evidence="1 2">
    <name type="scientific">Pedobacter agri</name>
    <dbReference type="NCBI Taxonomy" id="454586"/>
    <lineage>
        <taxon>Bacteria</taxon>
        <taxon>Pseudomonadati</taxon>
        <taxon>Bacteroidota</taxon>
        <taxon>Sphingobacteriia</taxon>
        <taxon>Sphingobacteriales</taxon>
        <taxon>Sphingobacteriaceae</taxon>
        <taxon>Pedobacter</taxon>
    </lineage>
</organism>
<reference evidence="1" key="1">
    <citation type="submission" date="2022-11" db="EMBL/GenBank/DDBJ databases">
        <authorList>
            <person name="Graham C."/>
            <person name="Newman J.D."/>
        </authorList>
    </citation>
    <scope>NUCLEOTIDE SEQUENCE</scope>
    <source>
        <strain evidence="1">DSM 19486</strain>
    </source>
</reference>
<comment type="caution">
    <text evidence="1">The sequence shown here is derived from an EMBL/GenBank/DDBJ whole genome shotgun (WGS) entry which is preliminary data.</text>
</comment>
<gene>
    <name evidence="1" type="ORF">OQZ29_17840</name>
</gene>
<evidence type="ECO:0000313" key="1">
    <source>
        <dbReference type="EMBL" id="MCX3266624.1"/>
    </source>
</evidence>
<dbReference type="AlphaFoldDB" id="A0A9X3IB22"/>